<feature type="chain" id="PRO_5045210670" description="Adhesin domain-containing protein" evidence="1">
    <location>
        <begin position="20"/>
        <end position="320"/>
    </location>
</feature>
<keyword evidence="1" id="KW-0732">Signal</keyword>
<feature type="signal peptide" evidence="1">
    <location>
        <begin position="1"/>
        <end position="19"/>
    </location>
</feature>
<gene>
    <name evidence="2" type="ORF">QE109_16095</name>
</gene>
<evidence type="ECO:0000313" key="3">
    <source>
        <dbReference type="Proteomes" id="UP001158045"/>
    </source>
</evidence>
<evidence type="ECO:0000313" key="2">
    <source>
        <dbReference type="EMBL" id="MDH8679680.1"/>
    </source>
</evidence>
<keyword evidence="3" id="KW-1185">Reference proteome</keyword>
<organism evidence="2 3">
    <name type="scientific">Fusibacter bizertensis</name>
    <dbReference type="NCBI Taxonomy" id="1488331"/>
    <lineage>
        <taxon>Bacteria</taxon>
        <taxon>Bacillati</taxon>
        <taxon>Bacillota</taxon>
        <taxon>Clostridia</taxon>
        <taxon>Eubacteriales</taxon>
        <taxon>Eubacteriales Family XII. Incertae Sedis</taxon>
        <taxon>Fusibacter</taxon>
    </lineage>
</organism>
<evidence type="ECO:0008006" key="4">
    <source>
        <dbReference type="Google" id="ProtNLM"/>
    </source>
</evidence>
<dbReference type="Proteomes" id="UP001158045">
    <property type="component" value="Unassembled WGS sequence"/>
</dbReference>
<protein>
    <recommendedName>
        <fullName evidence="4">Adhesin domain-containing protein</fullName>
    </recommendedName>
</protein>
<name>A0ABT6NGW9_9FIRM</name>
<evidence type="ECO:0000256" key="1">
    <source>
        <dbReference type="SAM" id="SignalP"/>
    </source>
</evidence>
<dbReference type="EMBL" id="JARYZI010000015">
    <property type="protein sequence ID" value="MDH8679680.1"/>
    <property type="molecule type" value="Genomic_DNA"/>
</dbReference>
<sequence>MKRTLAIITIIFMSLSITACSYFTKENDDQSPFQNAFDNTLDEKISYSKDLSGYDKIELNLDLTVSDVKIDVSNDLQLKYDQAANRKELLATVEYKEKGDTLIITFVNDKKVNIIAGSQTSKTQIMIPEGVEVKFDTNLDVGDMTINAKDITFTEITSNSDVGDINLFATKSQDQLSYISISSDVGDLNVSVDKGAKALETIKLETNTGRIKTSLDGNYEEAITLTAHIDVGDVKLESKGNFEKQVEIDVKSSVGDVTISVPQNHEMSVKPSITEFTSSLDLEDIPFEKSKGEYLLDGNKSIFKIDLTVTVGDATILYAK</sequence>
<accession>A0ABT6NGW9</accession>
<proteinExistence type="predicted"/>
<reference evidence="2 3" key="1">
    <citation type="submission" date="2023-04" db="EMBL/GenBank/DDBJ databases">
        <title>Fusibacter bizertensis strain WBS, isolated from littoral bottom sediments of the Arctic seas - biochemical and genomic analysis.</title>
        <authorList>
            <person name="Brioukhanov A.L."/>
        </authorList>
    </citation>
    <scope>NUCLEOTIDE SEQUENCE [LARGE SCALE GENOMIC DNA]</scope>
    <source>
        <strain evidence="2 3">WBS</strain>
    </source>
</reference>
<dbReference type="RefSeq" id="WP_281095576.1">
    <property type="nucleotide sequence ID" value="NZ_JARYZI010000015.1"/>
</dbReference>
<comment type="caution">
    <text evidence="2">The sequence shown here is derived from an EMBL/GenBank/DDBJ whole genome shotgun (WGS) entry which is preliminary data.</text>
</comment>
<dbReference type="PROSITE" id="PS51257">
    <property type="entry name" value="PROKAR_LIPOPROTEIN"/>
    <property type="match status" value="1"/>
</dbReference>